<dbReference type="EMBL" id="JAUOZU010000007">
    <property type="protein sequence ID" value="MDO6964438.1"/>
    <property type="molecule type" value="Genomic_DNA"/>
</dbReference>
<name>A0ABT8YL34_9HYPH</name>
<keyword evidence="2" id="KW-1185">Reference proteome</keyword>
<sequence>MASLTARHPLAERATLGIEMPGATHLELIDGARIFTVMPFRGQGKALLQKLKRSKSLSLRTVGPDDWIVVAADKVPDIDPAQALVVDQSHGRCLFRLGGPRALALLMKGVGVYLDGAFPVGSSANMLFGHISINLARIDEESFELIVMRSYAESLLHDLKLAGREFGLSFAISER</sequence>
<organism evidence="1 2">
    <name type="scientific">Rhizobium alvei</name>
    <dbReference type="NCBI Taxonomy" id="1132659"/>
    <lineage>
        <taxon>Bacteria</taxon>
        <taxon>Pseudomonadati</taxon>
        <taxon>Pseudomonadota</taxon>
        <taxon>Alphaproteobacteria</taxon>
        <taxon>Hyphomicrobiales</taxon>
        <taxon>Rhizobiaceae</taxon>
        <taxon>Rhizobium/Agrobacterium group</taxon>
        <taxon>Rhizobium</taxon>
    </lineage>
</organism>
<evidence type="ECO:0000313" key="2">
    <source>
        <dbReference type="Proteomes" id="UP001174932"/>
    </source>
</evidence>
<dbReference type="RefSeq" id="WP_304376350.1">
    <property type="nucleotide sequence ID" value="NZ_JAUOZU010000007.1"/>
</dbReference>
<dbReference type="InterPro" id="IPR007375">
    <property type="entry name" value="SoxG"/>
</dbReference>
<dbReference type="SUPFAM" id="SSF103025">
    <property type="entry name" value="Folate-binding domain"/>
    <property type="match status" value="1"/>
</dbReference>
<accession>A0ABT8YL34</accession>
<evidence type="ECO:0000313" key="1">
    <source>
        <dbReference type="EMBL" id="MDO6964438.1"/>
    </source>
</evidence>
<protein>
    <submittedName>
        <fullName evidence="1">Sarcosine oxidase subunit gamma family protein</fullName>
    </submittedName>
</protein>
<dbReference type="Proteomes" id="UP001174932">
    <property type="component" value="Unassembled WGS sequence"/>
</dbReference>
<proteinExistence type="predicted"/>
<reference evidence="1" key="1">
    <citation type="journal article" date="2015" name="Int. J. Syst. Evol. Microbiol.">
        <title>Rhizobium alvei sp. nov., isolated from a freshwater river.</title>
        <authorList>
            <person name="Sheu S.Y."/>
            <person name="Huang H.W."/>
            <person name="Young C.C."/>
            <person name="Chen W.M."/>
        </authorList>
    </citation>
    <scope>NUCLEOTIDE SEQUENCE</scope>
    <source>
        <strain evidence="1">TNR-22</strain>
    </source>
</reference>
<dbReference type="InterPro" id="IPR027266">
    <property type="entry name" value="TrmE/GcvT-like"/>
</dbReference>
<dbReference type="Pfam" id="PF04268">
    <property type="entry name" value="SoxG"/>
    <property type="match status" value="1"/>
</dbReference>
<gene>
    <name evidence="1" type="ORF">Q4481_10760</name>
</gene>
<dbReference type="Gene3D" id="3.30.1360.120">
    <property type="entry name" value="Probable tRNA modification gtpase trme, domain 1"/>
    <property type="match status" value="1"/>
</dbReference>
<comment type="caution">
    <text evidence="1">The sequence shown here is derived from an EMBL/GenBank/DDBJ whole genome shotgun (WGS) entry which is preliminary data.</text>
</comment>
<reference evidence="1" key="2">
    <citation type="submission" date="2023-07" db="EMBL/GenBank/DDBJ databases">
        <authorList>
            <person name="Shen H."/>
        </authorList>
    </citation>
    <scope>NUCLEOTIDE SEQUENCE</scope>
    <source>
        <strain evidence="1">TNR-22</strain>
    </source>
</reference>